<keyword evidence="2" id="KW-1185">Reference proteome</keyword>
<evidence type="ECO:0000313" key="2">
    <source>
        <dbReference type="Proteomes" id="UP000799118"/>
    </source>
</evidence>
<proteinExistence type="predicted"/>
<dbReference type="EMBL" id="ML769484">
    <property type="protein sequence ID" value="KAE9398338.1"/>
    <property type="molecule type" value="Genomic_DNA"/>
</dbReference>
<organism evidence="1 2">
    <name type="scientific">Gymnopus androsaceus JB14</name>
    <dbReference type="NCBI Taxonomy" id="1447944"/>
    <lineage>
        <taxon>Eukaryota</taxon>
        <taxon>Fungi</taxon>
        <taxon>Dikarya</taxon>
        <taxon>Basidiomycota</taxon>
        <taxon>Agaricomycotina</taxon>
        <taxon>Agaricomycetes</taxon>
        <taxon>Agaricomycetidae</taxon>
        <taxon>Agaricales</taxon>
        <taxon>Marasmiineae</taxon>
        <taxon>Omphalotaceae</taxon>
        <taxon>Gymnopus</taxon>
    </lineage>
</organism>
<dbReference type="Proteomes" id="UP000799118">
    <property type="component" value="Unassembled WGS sequence"/>
</dbReference>
<protein>
    <submittedName>
        <fullName evidence="1">Uncharacterized protein</fullName>
    </submittedName>
</protein>
<dbReference type="AlphaFoldDB" id="A0A6A4HLR4"/>
<sequence length="210" mass="24059">MSLVWLRHKTRLSCMEVSKSDFRIPFLLFMALGIVLSEDPGFSRMVLELHMLEFIVDLYPDILQLKSSWPGHLAPTQLVLRALLEKLDLVQDTKSIAQLHRFLTLITENAPSSVPPGNKVLLFVRSAISHFQAMRRVKHAKTSPRPYYYYPQPLLNSHIMTEFNSNLQELNRLNVGEYPLGPGRNVLPQDQDVGVFPKKTLQNTTYTNNS</sequence>
<name>A0A6A4HLR4_9AGAR</name>
<gene>
    <name evidence="1" type="ORF">BT96DRAFT_940233</name>
</gene>
<reference evidence="1" key="1">
    <citation type="journal article" date="2019" name="Environ. Microbiol.">
        <title>Fungal ecological strategies reflected in gene transcription - a case study of two litter decomposers.</title>
        <authorList>
            <person name="Barbi F."/>
            <person name="Kohler A."/>
            <person name="Barry K."/>
            <person name="Baskaran P."/>
            <person name="Daum C."/>
            <person name="Fauchery L."/>
            <person name="Ihrmark K."/>
            <person name="Kuo A."/>
            <person name="LaButti K."/>
            <person name="Lipzen A."/>
            <person name="Morin E."/>
            <person name="Grigoriev I.V."/>
            <person name="Henrissat B."/>
            <person name="Lindahl B."/>
            <person name="Martin F."/>
        </authorList>
    </citation>
    <scope>NUCLEOTIDE SEQUENCE</scope>
    <source>
        <strain evidence="1">JB14</strain>
    </source>
</reference>
<accession>A0A6A4HLR4</accession>
<evidence type="ECO:0000313" key="1">
    <source>
        <dbReference type="EMBL" id="KAE9398338.1"/>
    </source>
</evidence>